<evidence type="ECO:0000256" key="1">
    <source>
        <dbReference type="ARBA" id="ARBA00022857"/>
    </source>
</evidence>
<dbReference type="GO" id="GO:0070402">
    <property type="term" value="F:NADPH binding"/>
    <property type="evidence" value="ECO:0007669"/>
    <property type="project" value="TreeGrafter"/>
</dbReference>
<protein>
    <submittedName>
        <fullName evidence="4">Zinc-binding dehydrogenase family protein</fullName>
    </submittedName>
</protein>
<keyword evidence="5" id="KW-1185">Reference proteome</keyword>
<accession>A0A078BDI9</accession>
<evidence type="ECO:0000256" key="2">
    <source>
        <dbReference type="ARBA" id="ARBA00023002"/>
    </source>
</evidence>
<dbReference type="AlphaFoldDB" id="A0A078BDI9"/>
<gene>
    <name evidence="4" type="primary">Contig13841.g14767</name>
    <name evidence="4" type="ORF">STYLEM_20410</name>
</gene>
<dbReference type="SMART" id="SM00829">
    <property type="entry name" value="PKS_ER"/>
    <property type="match status" value="1"/>
</dbReference>
<dbReference type="EMBL" id="CCKQ01019240">
    <property type="protein sequence ID" value="CDW91257.1"/>
    <property type="molecule type" value="Genomic_DNA"/>
</dbReference>
<dbReference type="InterPro" id="IPR020843">
    <property type="entry name" value="ER"/>
</dbReference>
<name>A0A078BDI9_STYLE</name>
<reference evidence="4 5" key="1">
    <citation type="submission" date="2014-06" db="EMBL/GenBank/DDBJ databases">
        <authorList>
            <person name="Swart Estienne"/>
        </authorList>
    </citation>
    <scope>NUCLEOTIDE SEQUENCE [LARGE SCALE GENOMIC DNA]</scope>
    <source>
        <strain evidence="4 5">130c</strain>
    </source>
</reference>
<dbReference type="InterPro" id="IPR011032">
    <property type="entry name" value="GroES-like_sf"/>
</dbReference>
<dbReference type="Pfam" id="PF08240">
    <property type="entry name" value="ADH_N"/>
    <property type="match status" value="1"/>
</dbReference>
<evidence type="ECO:0000313" key="4">
    <source>
        <dbReference type="EMBL" id="CDW91257.1"/>
    </source>
</evidence>
<dbReference type="OMA" id="AFYTNHQ"/>
<evidence type="ECO:0000313" key="5">
    <source>
        <dbReference type="Proteomes" id="UP000039865"/>
    </source>
</evidence>
<dbReference type="GO" id="GO:0016651">
    <property type="term" value="F:oxidoreductase activity, acting on NAD(P)H"/>
    <property type="evidence" value="ECO:0007669"/>
    <property type="project" value="TreeGrafter"/>
</dbReference>
<dbReference type="PANTHER" id="PTHR48106:SF18">
    <property type="entry name" value="QUINONE OXIDOREDUCTASE PIG3"/>
    <property type="match status" value="1"/>
</dbReference>
<keyword evidence="1" id="KW-0521">NADP</keyword>
<dbReference type="Gene3D" id="3.40.50.720">
    <property type="entry name" value="NAD(P)-binding Rossmann-like Domain"/>
    <property type="match status" value="1"/>
</dbReference>
<proteinExistence type="predicted"/>
<dbReference type="Gene3D" id="3.90.180.10">
    <property type="entry name" value="Medium-chain alcohol dehydrogenases, catalytic domain"/>
    <property type="match status" value="1"/>
</dbReference>
<dbReference type="Pfam" id="PF00107">
    <property type="entry name" value="ADH_zinc_N"/>
    <property type="match status" value="1"/>
</dbReference>
<dbReference type="InParanoid" id="A0A078BDI9"/>
<evidence type="ECO:0000259" key="3">
    <source>
        <dbReference type="SMART" id="SM00829"/>
    </source>
</evidence>
<dbReference type="SUPFAM" id="SSF50129">
    <property type="entry name" value="GroES-like"/>
    <property type="match status" value="1"/>
</dbReference>
<dbReference type="InterPro" id="IPR036291">
    <property type="entry name" value="NAD(P)-bd_dom_sf"/>
</dbReference>
<dbReference type="InterPro" id="IPR013154">
    <property type="entry name" value="ADH-like_N"/>
</dbReference>
<feature type="domain" description="Enoyl reductase (ER)" evidence="3">
    <location>
        <begin position="12"/>
        <end position="319"/>
    </location>
</feature>
<sequence length="322" mass="35565">MVESQTYKQLRYVSDHYEFVTQDIPQPGSGEVLIKVAYSTLNPIDRYQYYLFKAEKLGSDGSGTITAVGDGVSQDLVGKKCAFMLEAWSEYRVVKHDNVILLDDSQDLSKAANAGVNPITAIGLLEIAQAHGATAIVQNAAASQLGKQCIALFRTHGIEVLSIVRKDEQIADLKENHGAKHVLNSESLTFWDDFFPLVKELMPTVFFEYVAGELAGKIFAALPPRSKLVVVGNLTGGKMILDQSNLLFNAKTIESFYALTYLNSKTPEQKQEIFKRISDDLRDGGKIFGSKIVMEINLEDYEKGYEAQLGVASEGKILVKIQ</sequence>
<organism evidence="4 5">
    <name type="scientific">Stylonychia lemnae</name>
    <name type="common">Ciliate</name>
    <dbReference type="NCBI Taxonomy" id="5949"/>
    <lineage>
        <taxon>Eukaryota</taxon>
        <taxon>Sar</taxon>
        <taxon>Alveolata</taxon>
        <taxon>Ciliophora</taxon>
        <taxon>Intramacronucleata</taxon>
        <taxon>Spirotrichea</taxon>
        <taxon>Stichotrichia</taxon>
        <taxon>Sporadotrichida</taxon>
        <taxon>Oxytrichidae</taxon>
        <taxon>Stylonychinae</taxon>
        <taxon>Stylonychia</taxon>
    </lineage>
</organism>
<dbReference type="InterPro" id="IPR013149">
    <property type="entry name" value="ADH-like_C"/>
</dbReference>
<dbReference type="OrthoDB" id="7482721at2759"/>
<keyword evidence="2" id="KW-0560">Oxidoreductase</keyword>
<dbReference type="Proteomes" id="UP000039865">
    <property type="component" value="Unassembled WGS sequence"/>
</dbReference>
<dbReference type="SUPFAM" id="SSF51735">
    <property type="entry name" value="NAD(P)-binding Rossmann-fold domains"/>
    <property type="match status" value="1"/>
</dbReference>
<dbReference type="PANTHER" id="PTHR48106">
    <property type="entry name" value="QUINONE OXIDOREDUCTASE PIG3-RELATED"/>
    <property type="match status" value="1"/>
</dbReference>